<keyword evidence="1" id="KW-1133">Transmembrane helix</keyword>
<dbReference type="OrthoDB" id="5984008at2759"/>
<gene>
    <name evidence="2" type="ORF">HOLleu_27461</name>
</gene>
<evidence type="ECO:0000256" key="1">
    <source>
        <dbReference type="SAM" id="Phobius"/>
    </source>
</evidence>
<evidence type="ECO:0000313" key="2">
    <source>
        <dbReference type="EMBL" id="KAJ8030914.1"/>
    </source>
</evidence>
<evidence type="ECO:0000313" key="3">
    <source>
        <dbReference type="Proteomes" id="UP001152320"/>
    </source>
</evidence>
<proteinExistence type="predicted"/>
<sequence length="134" mass="15007">MALEPSHSDQTRIIEDEKKMDGRMKFIFTASVVLANVIALVALILAIVGVGKQGSNVFNVENEMLKVVHRPETDLCTNEGPGLMIQKDQFELKTWWNDAFSRLVDTSQYRDICDNIEEDHGNQPGADKDKVCVA</sequence>
<comment type="caution">
    <text evidence="2">The sequence shown here is derived from an EMBL/GenBank/DDBJ whole genome shotgun (WGS) entry which is preliminary data.</text>
</comment>
<feature type="transmembrane region" description="Helical" evidence="1">
    <location>
        <begin position="26"/>
        <end position="50"/>
    </location>
</feature>
<keyword evidence="1" id="KW-0812">Transmembrane</keyword>
<keyword evidence="1" id="KW-0472">Membrane</keyword>
<protein>
    <submittedName>
        <fullName evidence="2">Uncharacterized protein</fullName>
    </submittedName>
</protein>
<reference evidence="2" key="1">
    <citation type="submission" date="2021-10" db="EMBL/GenBank/DDBJ databases">
        <title>Tropical sea cucumber genome reveals ecological adaptation and Cuvierian tubules defense mechanism.</title>
        <authorList>
            <person name="Chen T."/>
        </authorList>
    </citation>
    <scope>NUCLEOTIDE SEQUENCE</scope>
    <source>
        <strain evidence="2">Nanhai2018</strain>
        <tissue evidence="2">Muscle</tissue>
    </source>
</reference>
<dbReference type="Proteomes" id="UP001152320">
    <property type="component" value="Chromosome 13"/>
</dbReference>
<organism evidence="2 3">
    <name type="scientific">Holothuria leucospilota</name>
    <name type="common">Black long sea cucumber</name>
    <name type="synonym">Mertensiothuria leucospilota</name>
    <dbReference type="NCBI Taxonomy" id="206669"/>
    <lineage>
        <taxon>Eukaryota</taxon>
        <taxon>Metazoa</taxon>
        <taxon>Echinodermata</taxon>
        <taxon>Eleutherozoa</taxon>
        <taxon>Echinozoa</taxon>
        <taxon>Holothuroidea</taxon>
        <taxon>Aspidochirotacea</taxon>
        <taxon>Aspidochirotida</taxon>
        <taxon>Holothuriidae</taxon>
        <taxon>Holothuria</taxon>
    </lineage>
</organism>
<name>A0A9Q1H2C5_HOLLE</name>
<keyword evidence="3" id="KW-1185">Reference proteome</keyword>
<dbReference type="EMBL" id="JAIZAY010000013">
    <property type="protein sequence ID" value="KAJ8030914.1"/>
    <property type="molecule type" value="Genomic_DNA"/>
</dbReference>
<dbReference type="AlphaFoldDB" id="A0A9Q1H2C5"/>
<accession>A0A9Q1H2C5</accession>